<feature type="region of interest" description="Disordered" evidence="3">
    <location>
        <begin position="1"/>
        <end position="21"/>
    </location>
</feature>
<dbReference type="EMBL" id="BIXY01000101">
    <property type="protein sequence ID" value="GCF11254.1"/>
    <property type="molecule type" value="Genomic_DNA"/>
</dbReference>
<dbReference type="Proteomes" id="UP000322530">
    <property type="component" value="Unassembled WGS sequence"/>
</dbReference>
<dbReference type="PROSITE" id="PS50977">
    <property type="entry name" value="HTH_TETR_2"/>
    <property type="match status" value="1"/>
</dbReference>
<dbReference type="InterPro" id="IPR050624">
    <property type="entry name" value="HTH-type_Tx_Regulator"/>
</dbReference>
<dbReference type="GO" id="GO:0003677">
    <property type="term" value="F:DNA binding"/>
    <property type="evidence" value="ECO:0007669"/>
    <property type="project" value="UniProtKB-UniRule"/>
</dbReference>
<dbReference type="Pfam" id="PF00440">
    <property type="entry name" value="TetR_N"/>
    <property type="match status" value="1"/>
</dbReference>
<accession>A0A5A5TK37</accession>
<name>A0A5A5TK37_9CHLR</name>
<evidence type="ECO:0000259" key="4">
    <source>
        <dbReference type="PROSITE" id="PS50977"/>
    </source>
</evidence>
<dbReference type="PANTHER" id="PTHR43479:SF11">
    <property type="entry name" value="ACREF_ENVCD OPERON REPRESSOR-RELATED"/>
    <property type="match status" value="1"/>
</dbReference>
<evidence type="ECO:0000313" key="5">
    <source>
        <dbReference type="EMBL" id="GCF11254.1"/>
    </source>
</evidence>
<dbReference type="InterPro" id="IPR009057">
    <property type="entry name" value="Homeodomain-like_sf"/>
</dbReference>
<evidence type="ECO:0000256" key="1">
    <source>
        <dbReference type="ARBA" id="ARBA00023125"/>
    </source>
</evidence>
<protein>
    <submittedName>
        <fullName evidence="5">TetR family transcriptional regulator</fullName>
    </submittedName>
</protein>
<dbReference type="PANTHER" id="PTHR43479">
    <property type="entry name" value="ACREF/ENVCD OPERON REPRESSOR-RELATED"/>
    <property type="match status" value="1"/>
</dbReference>
<evidence type="ECO:0000256" key="2">
    <source>
        <dbReference type="PROSITE-ProRule" id="PRU00335"/>
    </source>
</evidence>
<dbReference type="OrthoDB" id="9780824at2"/>
<dbReference type="SUPFAM" id="SSF46689">
    <property type="entry name" value="Homeodomain-like"/>
    <property type="match status" value="1"/>
</dbReference>
<sequence length="206" mass="23532">MNDMVPSPHDESQPMSLRERKKRLAQTTIEEAALRLFQQRGYEHTSIQDIADAVMMSPRTFFRYFASKEEVLFGPIHAVQSDGIRSLQQAASSESPLVALRTTFGYLASLYQQQRASFLIRYQVAKQTPSIASIYLYAMMEAEPAFCDALYVHLESVTDRNKIRFLVAIYMTAFRVALEEWMENGVQGDLVSLLGEYLEYFSSLSL</sequence>
<feature type="domain" description="HTH tetR-type" evidence="4">
    <location>
        <begin position="23"/>
        <end position="83"/>
    </location>
</feature>
<dbReference type="InterPro" id="IPR001647">
    <property type="entry name" value="HTH_TetR"/>
</dbReference>
<gene>
    <name evidence="5" type="ORF">KDI_48180</name>
</gene>
<proteinExistence type="predicted"/>
<organism evidence="5 6">
    <name type="scientific">Dictyobacter arantiisoli</name>
    <dbReference type="NCBI Taxonomy" id="2014874"/>
    <lineage>
        <taxon>Bacteria</taxon>
        <taxon>Bacillati</taxon>
        <taxon>Chloroflexota</taxon>
        <taxon>Ktedonobacteria</taxon>
        <taxon>Ktedonobacterales</taxon>
        <taxon>Dictyobacteraceae</taxon>
        <taxon>Dictyobacter</taxon>
    </lineage>
</organism>
<reference evidence="5 6" key="1">
    <citation type="submission" date="2019-01" db="EMBL/GenBank/DDBJ databases">
        <title>Draft genome sequence of Dictyobacter sp. Uno17.</title>
        <authorList>
            <person name="Wang C.M."/>
            <person name="Zheng Y."/>
            <person name="Sakai Y."/>
            <person name="Abe K."/>
            <person name="Yokota A."/>
            <person name="Yabe S."/>
        </authorList>
    </citation>
    <scope>NUCLEOTIDE SEQUENCE [LARGE SCALE GENOMIC DNA]</scope>
    <source>
        <strain evidence="5 6">Uno17</strain>
    </source>
</reference>
<comment type="caution">
    <text evidence="5">The sequence shown here is derived from an EMBL/GenBank/DDBJ whole genome shotgun (WGS) entry which is preliminary data.</text>
</comment>
<keyword evidence="1 2" id="KW-0238">DNA-binding</keyword>
<evidence type="ECO:0000313" key="6">
    <source>
        <dbReference type="Proteomes" id="UP000322530"/>
    </source>
</evidence>
<dbReference type="PRINTS" id="PR00455">
    <property type="entry name" value="HTHTETR"/>
</dbReference>
<dbReference type="AlphaFoldDB" id="A0A5A5TK37"/>
<feature type="DNA-binding region" description="H-T-H motif" evidence="2">
    <location>
        <begin position="46"/>
        <end position="65"/>
    </location>
</feature>
<keyword evidence="6" id="KW-1185">Reference proteome</keyword>
<evidence type="ECO:0000256" key="3">
    <source>
        <dbReference type="SAM" id="MobiDB-lite"/>
    </source>
</evidence>
<dbReference type="RefSeq" id="WP_149404092.1">
    <property type="nucleotide sequence ID" value="NZ_BIXY01000101.1"/>
</dbReference>
<dbReference type="Gene3D" id="1.10.357.10">
    <property type="entry name" value="Tetracycline Repressor, domain 2"/>
    <property type="match status" value="1"/>
</dbReference>